<dbReference type="EC" id="1.1.1.1" evidence="3"/>
<evidence type="ECO:0000256" key="7">
    <source>
        <dbReference type="ARBA" id="ARBA00023027"/>
    </source>
</evidence>
<dbReference type="InterPro" id="IPR013149">
    <property type="entry name" value="ADH-like_C"/>
</dbReference>
<dbReference type="PANTHER" id="PTHR42940:SF3">
    <property type="entry name" value="ALCOHOL DEHYDROGENASE 1-RELATED"/>
    <property type="match status" value="1"/>
</dbReference>
<dbReference type="Proteomes" id="UP000290189">
    <property type="component" value="Unassembled WGS sequence"/>
</dbReference>
<dbReference type="Pfam" id="PF08240">
    <property type="entry name" value="ADH_N"/>
    <property type="match status" value="1"/>
</dbReference>
<dbReference type="InterPro" id="IPR036291">
    <property type="entry name" value="NAD(P)-bd_dom_sf"/>
</dbReference>
<evidence type="ECO:0000256" key="2">
    <source>
        <dbReference type="ARBA" id="ARBA00008072"/>
    </source>
</evidence>
<feature type="domain" description="Alcohol dehydrogenase-like N-terminal" evidence="9">
    <location>
        <begin position="41"/>
        <end position="156"/>
    </location>
</feature>
<keyword evidence="5" id="KW-0862">Zinc</keyword>
<dbReference type="InterPro" id="IPR013154">
    <property type="entry name" value="ADH-like_N"/>
</dbReference>
<dbReference type="Gene3D" id="3.40.50.720">
    <property type="entry name" value="NAD(P)-binding Rossmann-like Domain"/>
    <property type="match status" value="1"/>
</dbReference>
<dbReference type="InterPro" id="IPR011032">
    <property type="entry name" value="GroES-like_sf"/>
</dbReference>
<dbReference type="CDD" id="cd08231">
    <property type="entry name" value="MDR_TM0436_like"/>
    <property type="match status" value="1"/>
</dbReference>
<dbReference type="AlphaFoldDB" id="A0A3P3Y0L3"/>
<evidence type="ECO:0000256" key="1">
    <source>
        <dbReference type="ARBA" id="ARBA00001947"/>
    </source>
</evidence>
<dbReference type="GO" id="GO:0005737">
    <property type="term" value="C:cytoplasm"/>
    <property type="evidence" value="ECO:0007669"/>
    <property type="project" value="TreeGrafter"/>
</dbReference>
<gene>
    <name evidence="10" type="ORF">PLBR_LOCUS894</name>
</gene>
<comment type="similarity">
    <text evidence="2">Belongs to the zinc-containing alcohol dehydrogenase family.</text>
</comment>
<dbReference type="Pfam" id="PF00107">
    <property type="entry name" value="ADH_zinc_N"/>
    <property type="match status" value="1"/>
</dbReference>
<accession>A0A3P3Y0L3</accession>
<evidence type="ECO:0000256" key="4">
    <source>
        <dbReference type="ARBA" id="ARBA00022723"/>
    </source>
</evidence>
<evidence type="ECO:0000256" key="5">
    <source>
        <dbReference type="ARBA" id="ARBA00022833"/>
    </source>
</evidence>
<keyword evidence="4" id="KW-0479">Metal-binding</keyword>
<dbReference type="GO" id="GO:0046872">
    <property type="term" value="F:metal ion binding"/>
    <property type="evidence" value="ECO:0007669"/>
    <property type="project" value="UniProtKB-KW"/>
</dbReference>
<evidence type="ECO:0000259" key="9">
    <source>
        <dbReference type="Pfam" id="PF08240"/>
    </source>
</evidence>
<dbReference type="Gene3D" id="3.90.180.10">
    <property type="entry name" value="Medium-chain alcohol dehydrogenases, catalytic domain"/>
    <property type="match status" value="1"/>
</dbReference>
<dbReference type="PANTHER" id="PTHR42940">
    <property type="entry name" value="ALCOHOL DEHYDROGENASE 1-RELATED"/>
    <property type="match status" value="1"/>
</dbReference>
<name>A0A3P3Y0L3_PLABS</name>
<proteinExistence type="inferred from homology"/>
<organism evidence="10 11">
    <name type="scientific">Plasmodiophora brassicae</name>
    <name type="common">Clubroot disease agent</name>
    <dbReference type="NCBI Taxonomy" id="37360"/>
    <lineage>
        <taxon>Eukaryota</taxon>
        <taxon>Sar</taxon>
        <taxon>Rhizaria</taxon>
        <taxon>Endomyxa</taxon>
        <taxon>Phytomyxea</taxon>
        <taxon>Plasmodiophorida</taxon>
        <taxon>Plasmodiophoridae</taxon>
        <taxon>Plasmodiophora</taxon>
    </lineage>
</organism>
<dbReference type="SUPFAM" id="SSF50129">
    <property type="entry name" value="GroES-like"/>
    <property type="match status" value="1"/>
</dbReference>
<evidence type="ECO:0000313" key="10">
    <source>
        <dbReference type="EMBL" id="SPQ93679.1"/>
    </source>
</evidence>
<dbReference type="GO" id="GO:0004022">
    <property type="term" value="F:alcohol dehydrogenase (NAD+) activity"/>
    <property type="evidence" value="ECO:0007669"/>
    <property type="project" value="UniProtKB-EC"/>
</dbReference>
<dbReference type="EMBL" id="OVEO01000001">
    <property type="protein sequence ID" value="SPQ93679.1"/>
    <property type="molecule type" value="Genomic_DNA"/>
</dbReference>
<evidence type="ECO:0000256" key="3">
    <source>
        <dbReference type="ARBA" id="ARBA00013190"/>
    </source>
</evidence>
<evidence type="ECO:0000313" key="11">
    <source>
        <dbReference type="Proteomes" id="UP000290189"/>
    </source>
</evidence>
<sequence>MRWVGGPGSRRWLASSVARAQVFAGPGTPFDYRRVRLPDLGAGECLVQVTMATICGSDLHTITGARKEPFPLILGHEGVGVVVESRRDDCAVGQRVTWSVADSCGHCQPCTDYDLPQKCESLFKYGHTTFAQGHGLHGTYSSHVVIRRGTHIVPVPSRISDAVVSPANCALATVVNCLEEGPLLPRHRHTAIVQGAGLLGIYACAWLRHELGFSNVICVDRNPPRLELASECGAITVDASAHQADLIRDLAPSGADLVVELTGDSSLVKQGISLLRYGGSYVWCGMVHPGTPLTGVTGDDVVRKSIIIQGKHNYAPRHLTQAVRFLDRHLDALPFHKLVSPALPLDDLQSAIDLAMVSTWPRIALQP</sequence>
<protein>
    <recommendedName>
        <fullName evidence="3">alcohol dehydrogenase</fullName>
        <ecNumber evidence="3">1.1.1.1</ecNumber>
    </recommendedName>
</protein>
<comment type="cofactor">
    <cofactor evidence="1">
        <name>Zn(2+)</name>
        <dbReference type="ChEBI" id="CHEBI:29105"/>
    </cofactor>
</comment>
<reference evidence="10 11" key="1">
    <citation type="submission" date="2018-03" db="EMBL/GenBank/DDBJ databases">
        <authorList>
            <person name="Fogelqvist J."/>
        </authorList>
    </citation>
    <scope>NUCLEOTIDE SEQUENCE [LARGE SCALE GENOMIC DNA]</scope>
</reference>
<feature type="domain" description="Alcohol dehydrogenase-like C-terminal" evidence="8">
    <location>
        <begin position="199"/>
        <end position="327"/>
    </location>
</feature>
<dbReference type="SUPFAM" id="SSF51735">
    <property type="entry name" value="NAD(P)-binding Rossmann-fold domains"/>
    <property type="match status" value="1"/>
</dbReference>
<keyword evidence="6" id="KW-0560">Oxidoreductase</keyword>
<keyword evidence="7" id="KW-0520">NAD</keyword>
<evidence type="ECO:0000256" key="6">
    <source>
        <dbReference type="ARBA" id="ARBA00023002"/>
    </source>
</evidence>
<evidence type="ECO:0000259" key="8">
    <source>
        <dbReference type="Pfam" id="PF00107"/>
    </source>
</evidence>
<geneLocation type="mitochondrion" evidence="10"/>
<keyword evidence="10" id="KW-0496">Mitochondrion</keyword>